<reference evidence="2" key="1">
    <citation type="submission" date="2024-05" db="EMBL/GenBank/DDBJ databases">
        <authorList>
            <person name="Yang L."/>
            <person name="Pan L."/>
        </authorList>
    </citation>
    <scope>NUCLEOTIDE SEQUENCE</scope>
    <source>
        <strain evidence="2">FCG-7</strain>
    </source>
</reference>
<proteinExistence type="predicted"/>
<dbReference type="AlphaFoldDB" id="A0AAU7F852"/>
<organism evidence="2">
    <name type="scientific">Chitinibacter mangrovi</name>
    <dbReference type="NCBI Taxonomy" id="3153927"/>
    <lineage>
        <taxon>Bacteria</taxon>
        <taxon>Pseudomonadati</taxon>
        <taxon>Pseudomonadota</taxon>
        <taxon>Betaproteobacteria</taxon>
        <taxon>Neisseriales</taxon>
        <taxon>Chitinibacteraceae</taxon>
        <taxon>Chitinibacter</taxon>
    </lineage>
</organism>
<dbReference type="RefSeq" id="WP_348944630.1">
    <property type="nucleotide sequence ID" value="NZ_CP157355.1"/>
</dbReference>
<dbReference type="KEGG" id="cmav:ABHF33_14600"/>
<evidence type="ECO:0000256" key="1">
    <source>
        <dbReference type="SAM" id="SignalP"/>
    </source>
</evidence>
<evidence type="ECO:0008006" key="3">
    <source>
        <dbReference type="Google" id="ProtNLM"/>
    </source>
</evidence>
<dbReference type="PROSITE" id="PS51257">
    <property type="entry name" value="PROKAR_LIPOPROTEIN"/>
    <property type="match status" value="1"/>
</dbReference>
<gene>
    <name evidence="2" type="ORF">ABHF33_14600</name>
</gene>
<sequence>MKIKLQHGIALTCCALMAACASPGKVAPPSATPAPTTTKMPNPKVGVLVIGRSSKAIIEDIVSYRSSKGMKILVRTPTYIEFSSAIGKANIPTEARIQYTLNSSAQGWVLSAKVLQISYPGTKKEKIEEITAHVQDKLNEELARYATN</sequence>
<feature type="signal peptide" evidence="1">
    <location>
        <begin position="1"/>
        <end position="26"/>
    </location>
</feature>
<name>A0AAU7F852_9NEIS</name>
<dbReference type="EMBL" id="CP157355">
    <property type="protein sequence ID" value="XBM00267.1"/>
    <property type="molecule type" value="Genomic_DNA"/>
</dbReference>
<accession>A0AAU7F852</accession>
<keyword evidence="1" id="KW-0732">Signal</keyword>
<protein>
    <recommendedName>
        <fullName evidence="3">Lipoprotein</fullName>
    </recommendedName>
</protein>
<feature type="chain" id="PRO_5043459167" description="Lipoprotein" evidence="1">
    <location>
        <begin position="27"/>
        <end position="148"/>
    </location>
</feature>
<evidence type="ECO:0000313" key="2">
    <source>
        <dbReference type="EMBL" id="XBM00267.1"/>
    </source>
</evidence>